<reference evidence="3" key="1">
    <citation type="submission" date="2017-10" db="EMBL/GenBank/DDBJ databases">
        <title>Completed PacBio SMRT sequence of Methylosinus trichosporium OB3b reveals presence of a third large plasmid.</title>
        <authorList>
            <person name="Charles T.C."/>
            <person name="Lynch M.D.J."/>
            <person name="Heil J.R."/>
            <person name="Cheng J."/>
        </authorList>
    </citation>
    <scope>NUCLEOTIDE SEQUENCE [LARGE SCALE GENOMIC DNA]</scope>
    <source>
        <strain evidence="3">OB3b</strain>
    </source>
</reference>
<gene>
    <name evidence="2" type="ORF">CQW49_16295</name>
</gene>
<evidence type="ECO:0000313" key="2">
    <source>
        <dbReference type="EMBL" id="ATQ69263.1"/>
    </source>
</evidence>
<sequence length="127" mass="13245">MLQLATKAAVALVLMSAPALAESWNVSEESNSGIKSSTGTWAVTADGDKLSGKAEMQSAEGAPTAYTFEGSKSGEVYTITIGEREDKLTGCVWTGAAPEKSDPKHFKLIGKVKCSSGPGFVIRASKM</sequence>
<dbReference type="Proteomes" id="UP000230709">
    <property type="component" value="Chromosome"/>
</dbReference>
<feature type="chain" id="PRO_5013554762" evidence="1">
    <location>
        <begin position="22"/>
        <end position="127"/>
    </location>
</feature>
<feature type="signal peptide" evidence="1">
    <location>
        <begin position="1"/>
        <end position="21"/>
    </location>
</feature>
<name>A0A2D2D2P3_METT3</name>
<dbReference type="RefSeq" id="WP_003613899.1">
    <property type="nucleotide sequence ID" value="NZ_ADVE02000001.1"/>
</dbReference>
<keyword evidence="1" id="KW-0732">Signal</keyword>
<accession>A0A2D2D2P3</accession>
<dbReference type="AlphaFoldDB" id="A0A2D2D2P3"/>
<dbReference type="EMBL" id="CP023737">
    <property type="protein sequence ID" value="ATQ69263.1"/>
    <property type="molecule type" value="Genomic_DNA"/>
</dbReference>
<dbReference type="KEGG" id="mtw:CQW49_16295"/>
<organism evidence="2 3">
    <name type="scientific">Methylosinus trichosporium (strain ATCC 35070 / NCIMB 11131 / UNIQEM 75 / OB3b)</name>
    <dbReference type="NCBI Taxonomy" id="595536"/>
    <lineage>
        <taxon>Bacteria</taxon>
        <taxon>Pseudomonadati</taxon>
        <taxon>Pseudomonadota</taxon>
        <taxon>Alphaproteobacteria</taxon>
        <taxon>Hyphomicrobiales</taxon>
        <taxon>Methylocystaceae</taxon>
        <taxon>Methylosinus</taxon>
    </lineage>
</organism>
<protein>
    <submittedName>
        <fullName evidence="2">Uncharacterized protein</fullName>
    </submittedName>
</protein>
<evidence type="ECO:0000313" key="3">
    <source>
        <dbReference type="Proteomes" id="UP000230709"/>
    </source>
</evidence>
<evidence type="ECO:0000256" key="1">
    <source>
        <dbReference type="SAM" id="SignalP"/>
    </source>
</evidence>
<proteinExistence type="predicted"/>
<keyword evidence="3" id="KW-1185">Reference proteome</keyword>